<dbReference type="EMBL" id="SOZI01000030">
    <property type="protein sequence ID" value="TNY22134.1"/>
    <property type="molecule type" value="Genomic_DNA"/>
</dbReference>
<feature type="region of interest" description="Disordered" evidence="6">
    <location>
        <begin position="1436"/>
        <end position="1467"/>
    </location>
</feature>
<dbReference type="Gene3D" id="1.10.220.20">
    <property type="match status" value="1"/>
</dbReference>
<evidence type="ECO:0000256" key="5">
    <source>
        <dbReference type="ARBA" id="ARBA00060451"/>
    </source>
</evidence>
<dbReference type="GO" id="GO:0015031">
    <property type="term" value="P:protein transport"/>
    <property type="evidence" value="ECO:0007669"/>
    <property type="project" value="UniProtKB-KW"/>
</dbReference>
<dbReference type="Pfam" id="PF20252">
    <property type="entry name" value="BIG2_C"/>
    <property type="match status" value="1"/>
</dbReference>
<feature type="compositionally biased region" description="Pro residues" evidence="6">
    <location>
        <begin position="1"/>
        <end position="14"/>
    </location>
</feature>
<comment type="caution">
    <text evidence="8">The sequence shown here is derived from an EMBL/GenBank/DDBJ whole genome shotgun (WGS) entry which is preliminary data.</text>
</comment>
<feature type="compositionally biased region" description="Acidic residues" evidence="6">
    <location>
        <begin position="124"/>
        <end position="138"/>
    </location>
</feature>
<dbReference type="Pfam" id="PF12783">
    <property type="entry name" value="Sec7-like_HUS"/>
    <property type="match status" value="1"/>
</dbReference>
<feature type="compositionally biased region" description="Polar residues" evidence="6">
    <location>
        <begin position="1015"/>
        <end position="1024"/>
    </location>
</feature>
<dbReference type="InterPro" id="IPR035999">
    <property type="entry name" value="Sec7_dom_sf"/>
</dbReference>
<comment type="subcellular location">
    <subcellularLocation>
        <location evidence="5">Cytoplasmic vesicle</location>
        <location evidence="5">COPI-coated vesicle membrane</location>
    </subcellularLocation>
</comment>
<dbReference type="Proteomes" id="UP000311382">
    <property type="component" value="Unassembled WGS sequence"/>
</dbReference>
<keyword evidence="1" id="KW-0813">Transport</keyword>
<evidence type="ECO:0000256" key="3">
    <source>
        <dbReference type="ARBA" id="ARBA00022927"/>
    </source>
</evidence>
<sequence>MSEPDAPPASPPLPTAAAPDQATDESPLGHDAAPAPSSPAPGPDATLDDDSEAPPAIELVEPQHAPEDDEREVDPARGPSGTPPDDDDDDVVLSRAPAEEEESVALEDVSLAGGDTARPPVDDAAPEENPEVDADGTQEADVPPTDEAPPVDDVEPTPLAAESVEPVPASPDAAENEGEGAFEDVSLSRAPSVVPAVRALRDEVQRDAAELQADTPMVQATAREDAPEPEDLEPLPASASASEPVEAAPSSAPAPAPAAAPAPAPSTPAPSSSQATTTTSSPQIEPKARRESMASVTTVSAPGSSHLVSGILIVSSLETIAATKEAKRSKPLKDALDRALDALKSPVPSTPGPAPSTSATVDPHVVFTPLRLACETRSLPLMITALDCIGKLVSYDFFVEQHDPDAPQLALGRDDDNESLAGGAGGVNASQQNLEALPLADQITSTVCDCFSPSPSNSTSSSSSSSSSASSATTQHDTLLLRLLSCLLSLILSSSLPVHQSALLKAVRTVYNVFLLGRAGTVQTVAQATLGQIVGGVFGRVSLDQDVRTAAAAGATGGPDAQTAGPAVGLGLGAGAGVGGTPGPSRSGSRTDLASVAEEDSAAAPGPSSATEGAAGVEAADEATEQAEPTPRVPQDGMEGPPAEQEEQEAGAANGGDHATPRVSVTQDGEERALDSQGEGEKITRENLARLNGTPIQPSNAVSTNDLRIKDAFLVFRALCKLSMKPLGTDSERDLKSPAMRSKLLSLHLILTVLNNHMPLFTDPHVAIISSTSRERTPFLTAVKQYLCLALSRNAVSPVIQVFELSCEIFSRMLSGMRQRLKKEIEVLLNEIFLPILEMRNSTVRQKSLLLAAFGRLAQDPQALVDIYLNYDCDRSSLDNIYERLLNVVSKLGTTYFPPSTPKPNEPVLSALSPAASPFPLAATSLFDESRFTDAAFVGTPPEAHIKRQSLECLVTVLRSLVSWAGRSAAPTAGPAGAVPSTPLNGASSRPSEDGGEPRASEADGGTAGERTPVLNASTSSALNGSGGGRSSTSGANTPDVVAPDDPSRFENAKLRKTTLLEGIKKFNFKPKRGVAFLVEHGFIRSTEPKDVARFLLQADGLDKAQIGEYLGEGEPENIATMHAFVDYMDFTSMKFVDALRMFLQSFRLPGEAQKIDRYMLKFAERYTAGNPGTFANADTAYILAFSVILLNTDAHNPQVKKPMTQAEFIKNNRGIDDGKDLDEQFLVDIYDEINANEIRMKDEVEAAGPQAPAAGLAGTIASVGRDFQREAYLWQSETMVSKTEALFRTLVRGQRRGGRASDEYYSASHAEHVKPMFEVAWMPILAGISGPLQDSDDLELIKLALEGFKQAIKIVCLFDLELERNAFVTTLSKFTFLNNFGEMRPKNVEAIKTLLDVAMVDGNYLKGSWRDVVTCVSQLERFQLIAQGVDSQALPELGRKPSTGGKRRSTVTKRTNRPTDEVAQETRSQHITITADMIFSSTPHLSGTAIADFVQALSDVSWEEIQASGLAEQPRVFCLQKLVEICYYNMNRIRLEWSSMWLIIGEHFNQVTCHTNAKVSFLALDSLRQLAMRFLEKEELAHFKFQKDFLKPFEYAMVHNTNPDARDMVLQCLHQMIQARGRNLRSGWRTMFGVFAAAAKVPTERIAVQAFDIVQRVNKDNFAQIVEFGSFADLTVCVTDFCKISKFQRVSLQAIELLKSLVPMMLACPECPLSAAATGGKPVESTATDDPMIRFWFPLLFAFYDVVMNGEDLEVRKRALDYLFDTLKRHGSSFPADFWDTICKEVLFPIFAVLRSRSDVSRFSTQEDMSVWLSTTMIQALRNLVDLFTFYFDVLARMLDKLLDLLSECICQENDTLARIGTSCLQQLVEDNIDKLSGERWERIVSTFVQLFKTTTAYQLFDPTLLLPDSAQPPGPSSSSPSTTFAPLSPPVPATNGGGEEERSPVPPPKPGPPVDRRRVFRQIIVKCVLQLLLIETTHELLQNERVYKTIPPSELLRLMTALDESYRFARKFNADKELRMALWKVGFMRDLPNLLRQESTSAATLVNVLLRMYSDVQPEHLEKRAEVVDVFAPWVAPPLSLLSPHSPATDRVRSRRLGLDVLANYVSLNPETQARNITAWTPVCTEILQGFCAFEDEPFKAQLPRLYPLVTNTLVREADPSLREAVRQVFVKVGRVALGITGEGEEDEAAR</sequence>
<evidence type="ECO:0000313" key="8">
    <source>
        <dbReference type="EMBL" id="TNY22134.1"/>
    </source>
</evidence>
<feature type="compositionally biased region" description="Pro residues" evidence="6">
    <location>
        <begin position="1946"/>
        <end position="1955"/>
    </location>
</feature>
<dbReference type="SMART" id="SM00222">
    <property type="entry name" value="Sec7"/>
    <property type="match status" value="1"/>
</dbReference>
<dbReference type="PANTHER" id="PTHR10663:SF375">
    <property type="entry name" value="LD29171P"/>
    <property type="match status" value="1"/>
</dbReference>
<dbReference type="Gene3D" id="1.10.1000.11">
    <property type="entry name" value="Arf Nucleotide-binding Site Opener,domain 2"/>
    <property type="match status" value="1"/>
</dbReference>
<proteinExistence type="predicted"/>
<evidence type="ECO:0000256" key="1">
    <source>
        <dbReference type="ARBA" id="ARBA00022448"/>
    </source>
</evidence>
<feature type="compositionally biased region" description="Basic and acidic residues" evidence="6">
    <location>
        <begin position="991"/>
        <end position="1002"/>
    </location>
</feature>
<reference evidence="8 9" key="1">
    <citation type="submission" date="2019-03" db="EMBL/GenBank/DDBJ databases">
        <title>Rhodosporidium diobovatum UCD-FST 08-225 genome sequencing, assembly, and annotation.</title>
        <authorList>
            <person name="Fakankun I.U."/>
            <person name="Fristensky B."/>
            <person name="Levin D.B."/>
        </authorList>
    </citation>
    <scope>NUCLEOTIDE SEQUENCE [LARGE SCALE GENOMIC DNA]</scope>
    <source>
        <strain evidence="8 9">UCD-FST 08-225</strain>
    </source>
</reference>
<dbReference type="CDD" id="cd00171">
    <property type="entry name" value="Sec7"/>
    <property type="match status" value="1"/>
</dbReference>
<feature type="region of interest" description="Disordered" evidence="6">
    <location>
        <begin position="969"/>
        <end position="1049"/>
    </location>
</feature>
<organism evidence="8 9">
    <name type="scientific">Rhodotorula diobovata</name>
    <dbReference type="NCBI Taxonomy" id="5288"/>
    <lineage>
        <taxon>Eukaryota</taxon>
        <taxon>Fungi</taxon>
        <taxon>Dikarya</taxon>
        <taxon>Basidiomycota</taxon>
        <taxon>Pucciniomycotina</taxon>
        <taxon>Microbotryomycetes</taxon>
        <taxon>Sporidiobolales</taxon>
        <taxon>Sporidiobolaceae</taxon>
        <taxon>Rhodotorula</taxon>
    </lineage>
</organism>
<dbReference type="InterPro" id="IPR000904">
    <property type="entry name" value="Sec7_dom"/>
</dbReference>
<keyword evidence="3" id="KW-0653">Protein transport</keyword>
<feature type="domain" description="SEC7" evidence="7">
    <location>
        <begin position="1049"/>
        <end position="1237"/>
    </location>
</feature>
<evidence type="ECO:0000256" key="6">
    <source>
        <dbReference type="SAM" id="MobiDB-lite"/>
    </source>
</evidence>
<keyword evidence="2" id="KW-0963">Cytoplasm</keyword>
<dbReference type="FunFam" id="1.10.1000.11:FF:000003">
    <property type="entry name" value="Brefeldin A-inhibited guanine nucleotide-exchange protein 1"/>
    <property type="match status" value="1"/>
</dbReference>
<feature type="compositionally biased region" description="Low complexity" evidence="6">
    <location>
        <begin position="234"/>
        <end position="251"/>
    </location>
</feature>
<evidence type="ECO:0000259" key="7">
    <source>
        <dbReference type="PROSITE" id="PS50190"/>
    </source>
</evidence>
<dbReference type="STRING" id="5288.A0A5C5G172"/>
<dbReference type="PANTHER" id="PTHR10663">
    <property type="entry name" value="GUANYL-NUCLEOTIDE EXCHANGE FACTOR"/>
    <property type="match status" value="1"/>
</dbReference>
<feature type="compositionally biased region" description="Low complexity" evidence="6">
    <location>
        <begin position="1918"/>
        <end position="1928"/>
    </location>
</feature>
<dbReference type="FunFam" id="1.10.220.20:FF:000002">
    <property type="entry name" value="Brefeldin A-inhibited guanine nucleotide-exchange protein 1"/>
    <property type="match status" value="1"/>
</dbReference>
<evidence type="ECO:0000256" key="2">
    <source>
        <dbReference type="ARBA" id="ARBA00022490"/>
    </source>
</evidence>
<dbReference type="SUPFAM" id="SSF48371">
    <property type="entry name" value="ARM repeat"/>
    <property type="match status" value="1"/>
</dbReference>
<name>A0A5C5G172_9BASI</name>
<dbReference type="Pfam" id="PF01369">
    <property type="entry name" value="Sec7"/>
    <property type="match status" value="1"/>
</dbReference>
<feature type="compositionally biased region" description="Low complexity" evidence="6">
    <location>
        <begin position="969"/>
        <end position="983"/>
    </location>
</feature>
<feature type="region of interest" description="Disordered" evidence="6">
    <location>
        <begin position="408"/>
        <end position="427"/>
    </location>
</feature>
<feature type="compositionally biased region" description="Basic and acidic residues" evidence="6">
    <location>
        <begin position="669"/>
        <end position="688"/>
    </location>
</feature>
<dbReference type="PROSITE" id="PS50190">
    <property type="entry name" value="SEC7"/>
    <property type="match status" value="1"/>
</dbReference>
<feature type="compositionally biased region" description="Pro residues" evidence="6">
    <location>
        <begin position="252"/>
        <end position="268"/>
    </location>
</feature>
<feature type="compositionally biased region" description="Basic residues" evidence="6">
    <location>
        <begin position="1446"/>
        <end position="1457"/>
    </location>
</feature>
<evidence type="ECO:0000256" key="4">
    <source>
        <dbReference type="ARBA" id="ARBA00023136"/>
    </source>
</evidence>
<feature type="region of interest" description="Disordered" evidence="6">
    <location>
        <begin position="575"/>
        <end position="701"/>
    </location>
</feature>
<feature type="region of interest" description="Disordered" evidence="6">
    <location>
        <begin position="1910"/>
        <end position="1956"/>
    </location>
</feature>
<dbReference type="InterPro" id="IPR032629">
    <property type="entry name" value="DCB_dom"/>
</dbReference>
<gene>
    <name evidence="8" type="ORF">DMC30DRAFT_393064</name>
</gene>
<dbReference type="InterPro" id="IPR016024">
    <property type="entry name" value="ARM-type_fold"/>
</dbReference>
<dbReference type="InterPro" id="IPR046455">
    <property type="entry name" value="Sec7/BIG1-like_C"/>
</dbReference>
<dbReference type="InterPro" id="IPR032691">
    <property type="entry name" value="Mon2/Sec7/BIG1-like_HUS"/>
</dbReference>
<keyword evidence="9" id="KW-1185">Reference proteome</keyword>
<accession>A0A5C5G172</accession>
<evidence type="ECO:0000313" key="9">
    <source>
        <dbReference type="Proteomes" id="UP000311382"/>
    </source>
</evidence>
<dbReference type="GO" id="GO:0030663">
    <property type="term" value="C:COPI-coated vesicle membrane"/>
    <property type="evidence" value="ECO:0007669"/>
    <property type="project" value="UniProtKB-SubCell"/>
</dbReference>
<protein>
    <submittedName>
        <fullName evidence="8">Sec7 guanine nucleotide exchange factor</fullName>
    </submittedName>
</protein>
<feature type="region of interest" description="Disordered" evidence="6">
    <location>
        <begin position="1"/>
        <end position="191"/>
    </location>
</feature>
<dbReference type="Pfam" id="PF16213">
    <property type="entry name" value="DCB"/>
    <property type="match status" value="1"/>
</dbReference>
<dbReference type="InterPro" id="IPR015403">
    <property type="entry name" value="Mon2/Sec7/BIG1-like_HDS"/>
</dbReference>
<dbReference type="Pfam" id="PF09324">
    <property type="entry name" value="Sec7-like_HDS"/>
    <property type="match status" value="1"/>
</dbReference>
<dbReference type="SUPFAM" id="SSF48425">
    <property type="entry name" value="Sec7 domain"/>
    <property type="match status" value="1"/>
</dbReference>
<keyword evidence="4" id="KW-0472">Membrane</keyword>
<feature type="compositionally biased region" description="Low complexity" evidence="6">
    <location>
        <begin position="269"/>
        <end position="282"/>
    </location>
</feature>
<dbReference type="GO" id="GO:0032012">
    <property type="term" value="P:regulation of ARF protein signal transduction"/>
    <property type="evidence" value="ECO:0007669"/>
    <property type="project" value="InterPro"/>
</dbReference>
<dbReference type="OrthoDB" id="18431at2759"/>
<feature type="region of interest" description="Disordered" evidence="6">
    <location>
        <begin position="205"/>
        <end position="302"/>
    </location>
</feature>
<dbReference type="GO" id="GO:0005085">
    <property type="term" value="F:guanyl-nucleotide exchange factor activity"/>
    <property type="evidence" value="ECO:0007669"/>
    <property type="project" value="InterPro"/>
</dbReference>
<dbReference type="InterPro" id="IPR023394">
    <property type="entry name" value="Sec7_C_sf"/>
</dbReference>